<gene>
    <name evidence="3" type="ORF">L3X38_033015</name>
</gene>
<dbReference type="CDD" id="cd09272">
    <property type="entry name" value="RNase_HI_RT_Ty1"/>
    <property type="match status" value="1"/>
</dbReference>
<dbReference type="PANTHER" id="PTHR11439:SF496">
    <property type="entry name" value="RNA-DIRECTED DNA POLYMERASE"/>
    <property type="match status" value="1"/>
</dbReference>
<dbReference type="InterPro" id="IPR054722">
    <property type="entry name" value="PolX-like_BBD"/>
</dbReference>
<protein>
    <recommendedName>
        <fullName evidence="5">Transposable element protein</fullName>
    </recommendedName>
</protein>
<evidence type="ECO:0000313" key="4">
    <source>
        <dbReference type="Proteomes" id="UP001054821"/>
    </source>
</evidence>
<proteinExistence type="predicted"/>
<dbReference type="EMBL" id="JAJFAZ020000006">
    <property type="protein sequence ID" value="KAI5323942.1"/>
    <property type="molecule type" value="Genomic_DNA"/>
</dbReference>
<comment type="caution">
    <text evidence="3">The sequence shown here is derived from an EMBL/GenBank/DDBJ whole genome shotgun (WGS) entry which is preliminary data.</text>
</comment>
<dbReference type="Pfam" id="PF22936">
    <property type="entry name" value="Pol_BBD"/>
    <property type="match status" value="1"/>
</dbReference>
<dbReference type="Proteomes" id="UP001054821">
    <property type="component" value="Chromosome 6"/>
</dbReference>
<dbReference type="InterPro" id="IPR025724">
    <property type="entry name" value="GAG-pre-integrase_dom"/>
</dbReference>
<accession>A0AAD4VHI0</accession>
<organism evidence="3 4">
    <name type="scientific">Prunus dulcis</name>
    <name type="common">Almond</name>
    <name type="synonym">Amygdalus dulcis</name>
    <dbReference type="NCBI Taxonomy" id="3755"/>
    <lineage>
        <taxon>Eukaryota</taxon>
        <taxon>Viridiplantae</taxon>
        <taxon>Streptophyta</taxon>
        <taxon>Embryophyta</taxon>
        <taxon>Tracheophyta</taxon>
        <taxon>Spermatophyta</taxon>
        <taxon>Magnoliopsida</taxon>
        <taxon>eudicotyledons</taxon>
        <taxon>Gunneridae</taxon>
        <taxon>Pentapetalae</taxon>
        <taxon>rosids</taxon>
        <taxon>fabids</taxon>
        <taxon>Rosales</taxon>
        <taxon>Rosaceae</taxon>
        <taxon>Amygdaloideae</taxon>
        <taxon>Amygdaleae</taxon>
        <taxon>Prunus</taxon>
    </lineage>
</organism>
<evidence type="ECO:0000259" key="1">
    <source>
        <dbReference type="Pfam" id="PF13976"/>
    </source>
</evidence>
<dbReference type="AlphaFoldDB" id="A0AAD4VHI0"/>
<dbReference type="PANTHER" id="PTHR11439">
    <property type="entry name" value="GAG-POL-RELATED RETROTRANSPOSON"/>
    <property type="match status" value="1"/>
</dbReference>
<feature type="domain" description="GAG-pre-integrase" evidence="1">
    <location>
        <begin position="116"/>
        <end position="186"/>
    </location>
</feature>
<name>A0AAD4VHI0_PRUDU</name>
<sequence length="272" mass="30141">MALETSTWIMDSGASRHICNTLPSLTDHRKLSKGKIMLRVGNGTYISAKAVGTFHLKLPHGKTLELKECLYLPGCIKNLVSVSALLNEDYTATFNRMGCSLQQGNQIICKCTMIDGLYQIQIVENSNCLIEILGPKRPREELNPTQVLHLKLGHIGQDRIQRMVKQGYLESLGSVAMPTCEYCLQGYRGSDFESDVNYRKSTSGYVFTLNEGAINGRCCKQTTTADSTTEAEYIAASEAAKEAIWIKKFITELEVVPSIQSPVILYCDNNGL</sequence>
<reference evidence="3 4" key="1">
    <citation type="journal article" date="2022" name="G3 (Bethesda)">
        <title>Whole-genome sequence and methylome profiling of the almond [Prunus dulcis (Mill.) D.A. Webb] cultivar 'Nonpareil'.</title>
        <authorList>
            <person name="D'Amico-Willman K.M."/>
            <person name="Ouma W.Z."/>
            <person name="Meulia T."/>
            <person name="Sideli G.M."/>
            <person name="Gradziel T.M."/>
            <person name="Fresnedo-Ramirez J."/>
        </authorList>
    </citation>
    <scope>NUCLEOTIDE SEQUENCE [LARGE SCALE GENOMIC DNA]</scope>
    <source>
        <strain evidence="3">Clone GOH B32 T37-40</strain>
    </source>
</reference>
<evidence type="ECO:0008006" key="5">
    <source>
        <dbReference type="Google" id="ProtNLM"/>
    </source>
</evidence>
<evidence type="ECO:0000313" key="3">
    <source>
        <dbReference type="EMBL" id="KAI5323942.1"/>
    </source>
</evidence>
<keyword evidence="4" id="KW-1185">Reference proteome</keyword>
<dbReference type="Pfam" id="PF13976">
    <property type="entry name" value="gag_pre-integrs"/>
    <property type="match status" value="1"/>
</dbReference>
<evidence type="ECO:0000259" key="2">
    <source>
        <dbReference type="Pfam" id="PF22936"/>
    </source>
</evidence>
<feature type="domain" description="Retrovirus-related Pol polyprotein from transposon TNT 1-94-like beta-barrel" evidence="2">
    <location>
        <begin position="8"/>
        <end position="90"/>
    </location>
</feature>